<reference key="1">
    <citation type="submission" date="2010-11" db="EMBL/GenBank/DDBJ databases">
        <title>The complete genome of Leadbetterella byssophila DSM 17132.</title>
        <authorList>
            <consortium name="US DOE Joint Genome Institute (JGI-PGF)"/>
            <person name="Lucas S."/>
            <person name="Copeland A."/>
            <person name="Lapidus A."/>
            <person name="Glavina del Rio T."/>
            <person name="Dalin E."/>
            <person name="Tice H."/>
            <person name="Bruce D."/>
            <person name="Goodwin L."/>
            <person name="Pitluck S."/>
            <person name="Kyrpides N."/>
            <person name="Mavromatis K."/>
            <person name="Ivanova N."/>
            <person name="Teshima H."/>
            <person name="Brettin T."/>
            <person name="Detter J.C."/>
            <person name="Han C."/>
            <person name="Tapia R."/>
            <person name="Land M."/>
            <person name="Hauser L."/>
            <person name="Markowitz V."/>
            <person name="Cheng J.-F."/>
            <person name="Hugenholtz P."/>
            <person name="Woyke T."/>
            <person name="Wu D."/>
            <person name="Tindall B."/>
            <person name="Pomrenke H.G."/>
            <person name="Brambilla E."/>
            <person name="Klenk H.-P."/>
            <person name="Eisen J.A."/>
        </authorList>
    </citation>
    <scope>NUCLEOTIDE SEQUENCE [LARGE SCALE GENOMIC DNA]</scope>
    <source>
        <strain>DSM 17132</strain>
    </source>
</reference>
<accession>E4RQ29</accession>
<protein>
    <submittedName>
        <fullName evidence="3">Peptidase S41</fullName>
    </submittedName>
</protein>
<dbReference type="AlphaFoldDB" id="E4RQ29"/>
<dbReference type="PANTHER" id="PTHR32060">
    <property type="entry name" value="TAIL-SPECIFIC PROTEASE"/>
    <property type="match status" value="1"/>
</dbReference>
<dbReference type="GO" id="GO:0008236">
    <property type="term" value="F:serine-type peptidase activity"/>
    <property type="evidence" value="ECO:0007669"/>
    <property type="project" value="InterPro"/>
</dbReference>
<dbReference type="Gene3D" id="3.90.226.10">
    <property type="entry name" value="2-enoyl-CoA Hydratase, Chain A, domain 1"/>
    <property type="match status" value="1"/>
</dbReference>
<dbReference type="Proteomes" id="UP000007435">
    <property type="component" value="Chromosome"/>
</dbReference>
<dbReference type="HOGENOM" id="CLU_032380_0_0_10"/>
<dbReference type="InterPro" id="IPR029045">
    <property type="entry name" value="ClpP/crotonase-like_dom_sf"/>
</dbReference>
<organism evidence="3 4">
    <name type="scientific">Leadbetterella byssophila (strain DSM 17132 / JCM 16389 / KACC 11308 / NBRC 106382 / 4M15)</name>
    <dbReference type="NCBI Taxonomy" id="649349"/>
    <lineage>
        <taxon>Bacteria</taxon>
        <taxon>Pseudomonadati</taxon>
        <taxon>Bacteroidota</taxon>
        <taxon>Cytophagia</taxon>
        <taxon>Cytophagales</taxon>
        <taxon>Leadbetterellaceae</taxon>
        <taxon>Leadbetterella</taxon>
    </lineage>
</organism>
<feature type="domain" description="Tail specific protease" evidence="2">
    <location>
        <begin position="229"/>
        <end position="396"/>
    </location>
</feature>
<feature type="signal peptide" evidence="1">
    <location>
        <begin position="1"/>
        <end position="19"/>
    </location>
</feature>
<dbReference type="Pfam" id="PF03572">
    <property type="entry name" value="Peptidase_S41"/>
    <property type="match status" value="1"/>
</dbReference>
<name>E4RQ29_LEAB4</name>
<proteinExistence type="predicted"/>
<dbReference type="eggNOG" id="COG0793">
    <property type="taxonomic scope" value="Bacteria"/>
</dbReference>
<keyword evidence="1" id="KW-0732">Signal</keyword>
<feature type="chain" id="PRO_5003188015" evidence="1">
    <location>
        <begin position="20"/>
        <end position="468"/>
    </location>
</feature>
<keyword evidence="4" id="KW-1185">Reference proteome</keyword>
<dbReference type="GO" id="GO:0004175">
    <property type="term" value="F:endopeptidase activity"/>
    <property type="evidence" value="ECO:0007669"/>
    <property type="project" value="TreeGrafter"/>
</dbReference>
<dbReference type="GO" id="GO:0006508">
    <property type="term" value="P:proteolysis"/>
    <property type="evidence" value="ECO:0007669"/>
    <property type="project" value="InterPro"/>
</dbReference>
<sequence length="468" mass="53935">MQKFLGLFLAFLLPTPLLAQKKLSAEEVRQDLVQVQSLLEKYYPGMYFYEYPKDFANRLDFLVPKDSVDLLSTYRRVSALISGVMDQHLSVVPPETNENPKYLPFILKRFDKHFYIQYNQSPDSSIARGSRILKIDSIDILEDYQRFSQLFGADNDNLYSKNYNLERRFSTYYHRWYGSKDSATIIIDTSSKTIPFLTAKEALTWTTKRYGQVIRKNLDYKVLDSTLHIAHLDLLSFRGKKKLNEREFKMTLKSRFKQIEKDSIQSLILDMRGNGGGAIVNVKRLLQCVLQEPFQLYDSISVTKNGFKKVFKPYLGITTIAGRAYLNKKNEQGFYRTYYNKGQAHKPNKKHNYKGNLVVLMDGGSYSATTFTIALLKNKERGIFVGTPPGGADWGSFAGLDYTAKLKNSGLKVRIPLMSLIHNTEGKKREDFFVQPDYHIEQSYSDFLERKDTVLGFALKLLQNEGNP</sequence>
<dbReference type="OrthoDB" id="5480566at2"/>
<dbReference type="PANTHER" id="PTHR32060:SF22">
    <property type="entry name" value="CARBOXYL-TERMINAL-PROCESSING PEPTIDASE 3, CHLOROPLASTIC"/>
    <property type="match status" value="1"/>
</dbReference>
<evidence type="ECO:0000313" key="3">
    <source>
        <dbReference type="EMBL" id="ADQ16512.1"/>
    </source>
</evidence>
<dbReference type="SUPFAM" id="SSF52096">
    <property type="entry name" value="ClpP/crotonase"/>
    <property type="match status" value="1"/>
</dbReference>
<evidence type="ECO:0000313" key="4">
    <source>
        <dbReference type="Proteomes" id="UP000007435"/>
    </source>
</evidence>
<evidence type="ECO:0000256" key="1">
    <source>
        <dbReference type="SAM" id="SignalP"/>
    </source>
</evidence>
<dbReference type="InterPro" id="IPR005151">
    <property type="entry name" value="Tail-specific_protease"/>
</dbReference>
<reference evidence="3 4" key="2">
    <citation type="journal article" date="2011" name="Stand. Genomic Sci.">
        <title>Complete genome sequence of Leadbetterella byssophila type strain (4M15).</title>
        <authorList>
            <person name="Abt B."/>
            <person name="Teshima H."/>
            <person name="Lucas S."/>
            <person name="Lapidus A."/>
            <person name="Del Rio T.G."/>
            <person name="Nolan M."/>
            <person name="Tice H."/>
            <person name="Cheng J.F."/>
            <person name="Pitluck S."/>
            <person name="Liolios K."/>
            <person name="Pagani I."/>
            <person name="Ivanova N."/>
            <person name="Mavromatis K."/>
            <person name="Pati A."/>
            <person name="Tapia R."/>
            <person name="Han C."/>
            <person name="Goodwin L."/>
            <person name="Chen A."/>
            <person name="Palaniappan K."/>
            <person name="Land M."/>
            <person name="Hauser L."/>
            <person name="Chang Y.J."/>
            <person name="Jeffries C.D."/>
            <person name="Rohde M."/>
            <person name="Goker M."/>
            <person name="Tindall B.J."/>
            <person name="Detter J.C."/>
            <person name="Woyke T."/>
            <person name="Bristow J."/>
            <person name="Eisen J.A."/>
            <person name="Markowitz V."/>
            <person name="Hugenholtz P."/>
            <person name="Klenk H.P."/>
            <person name="Kyrpides N.C."/>
        </authorList>
    </citation>
    <scope>NUCLEOTIDE SEQUENCE [LARGE SCALE GENOMIC DNA]</scope>
    <source>
        <strain evidence="4">DSM 17132 / JCM 16389 / KACC 11308 / NBRC 106382 / 4M15</strain>
    </source>
</reference>
<gene>
    <name evidence="3" type="ordered locus">Lbys_0752</name>
</gene>
<dbReference type="STRING" id="649349.Lbys_0752"/>
<dbReference type="RefSeq" id="WP_013407564.1">
    <property type="nucleotide sequence ID" value="NC_014655.1"/>
</dbReference>
<evidence type="ECO:0000259" key="2">
    <source>
        <dbReference type="Pfam" id="PF03572"/>
    </source>
</evidence>
<dbReference type="KEGG" id="lby:Lbys_0752"/>
<dbReference type="EMBL" id="CP002305">
    <property type="protein sequence ID" value="ADQ16512.1"/>
    <property type="molecule type" value="Genomic_DNA"/>
</dbReference>